<gene>
    <name evidence="10" type="primary">vsrB</name>
    <name evidence="10" type="ORF">CBM2605_A230164</name>
    <name evidence="11" type="ORF">CBM2607_12816</name>
</gene>
<feature type="modified residue" description="4-aspartylphosphate" evidence="6">
    <location>
        <position position="573"/>
    </location>
</feature>
<evidence type="ECO:0000313" key="13">
    <source>
        <dbReference type="Proteomes" id="UP000256710"/>
    </source>
</evidence>
<dbReference type="Proteomes" id="UP000256710">
    <property type="component" value="Unassembled WGS sequence"/>
</dbReference>
<dbReference type="Gene3D" id="1.10.287.130">
    <property type="match status" value="1"/>
</dbReference>
<proteinExistence type="predicted"/>
<dbReference type="PROSITE" id="PS50110">
    <property type="entry name" value="RESPONSE_REGULATORY"/>
    <property type="match status" value="1"/>
</dbReference>
<evidence type="ECO:0000313" key="10">
    <source>
        <dbReference type="EMBL" id="SOZ35909.1"/>
    </source>
</evidence>
<keyword evidence="7" id="KW-1133">Transmembrane helix</keyword>
<sequence>MARCRKRRHDRRHFGSLTGSLRASSAVCPIFPIPDSQLKALTYRFFSRLLPTGLPQPSAQLDVETRAKLMAIVHKNAPTAIVASVLLPALTTIGFWNDVSPAALLGWCAVMLLLTTGGLWFYIGYQRDHALMSRSAHTHKWWNNMRAVAFLTGVTWGSSALLHLYTASPVFSSVLYLLTLGVLAGGAVSQAPVPSNLVYAGVPILVPNLLMAEFAFPGHGVYVQGLLAIYALMLSRHAFNLQVTLVRAIQLEGDSRRLAKQFQDEKERALHASEEKSRFLAAASHDLRQPVHALVMLVEALRARNQSSALHPLVEQVAAGTQTIDLLFRSLLDLSKLEGRKVLPTLEPCELGALIRDVMSQFAADARESGLTLTPRVPDELYAMAEPVLLRRALFNLVQNALRYTQRGGVLVTARQRRKSVRLEVWDTGAGVTPEHLPDIFSPYYQVHNPQRDPSQGLGLGLAIFKECVRLMRGTYGVRSVPGKGSVFWFALAPVPAETVASVREMRAMAQAEEAKPDRLQGTVLVVDDDSQIRKAWIALMEAWGIRVACAAHGAEADKLFAQGLRPDIIFCDLRLPGSENGLDLLERWQNTQPQARSALLTGDLKSAALAAAEEAGYFVLPKPVDPASLRMLLRRWLRPA</sequence>
<evidence type="ECO:0000256" key="6">
    <source>
        <dbReference type="PROSITE-ProRule" id="PRU00169"/>
    </source>
</evidence>
<feature type="transmembrane region" description="Helical" evidence="7">
    <location>
        <begin position="144"/>
        <end position="164"/>
    </location>
</feature>
<dbReference type="EMBL" id="LT984806">
    <property type="protein sequence ID" value="SPD47876.1"/>
    <property type="molecule type" value="Genomic_DNA"/>
</dbReference>
<feature type="domain" description="Response regulatory" evidence="9">
    <location>
        <begin position="523"/>
        <end position="638"/>
    </location>
</feature>
<dbReference type="SUPFAM" id="SSF52172">
    <property type="entry name" value="CheY-like"/>
    <property type="match status" value="1"/>
</dbReference>
<evidence type="ECO:0000259" key="9">
    <source>
        <dbReference type="PROSITE" id="PS50110"/>
    </source>
</evidence>
<dbReference type="Pfam" id="PF00072">
    <property type="entry name" value="Response_reg"/>
    <property type="match status" value="1"/>
</dbReference>
<dbReference type="Gene3D" id="3.40.50.2300">
    <property type="match status" value="1"/>
</dbReference>
<dbReference type="InterPro" id="IPR036097">
    <property type="entry name" value="HisK_dim/P_sf"/>
</dbReference>
<evidence type="ECO:0000256" key="3">
    <source>
        <dbReference type="ARBA" id="ARBA00022553"/>
    </source>
</evidence>
<keyword evidence="4" id="KW-0808">Transferase</keyword>
<keyword evidence="3 6" id="KW-0597">Phosphoprotein</keyword>
<dbReference type="InterPro" id="IPR003661">
    <property type="entry name" value="HisK_dim/P_dom"/>
</dbReference>
<keyword evidence="13" id="KW-1185">Reference proteome</keyword>
<dbReference type="PRINTS" id="PR00344">
    <property type="entry name" value="BCTRLSENSOR"/>
</dbReference>
<dbReference type="AlphaFoldDB" id="A0A375HAG2"/>
<dbReference type="GO" id="GO:0005886">
    <property type="term" value="C:plasma membrane"/>
    <property type="evidence" value="ECO:0007669"/>
    <property type="project" value="TreeGrafter"/>
</dbReference>
<dbReference type="InterPro" id="IPR004358">
    <property type="entry name" value="Sig_transdc_His_kin-like_C"/>
</dbReference>
<evidence type="ECO:0000256" key="1">
    <source>
        <dbReference type="ARBA" id="ARBA00000085"/>
    </source>
</evidence>
<evidence type="ECO:0000256" key="5">
    <source>
        <dbReference type="ARBA" id="ARBA00022777"/>
    </source>
</evidence>
<dbReference type="SMART" id="SM00388">
    <property type="entry name" value="HisKA"/>
    <property type="match status" value="1"/>
</dbReference>
<evidence type="ECO:0000256" key="4">
    <source>
        <dbReference type="ARBA" id="ARBA00022679"/>
    </source>
</evidence>
<protein>
    <recommendedName>
        <fullName evidence="2">histidine kinase</fullName>
        <ecNumber evidence="2">2.7.13.3</ecNumber>
    </recommendedName>
</protein>
<dbReference type="EMBL" id="OFTC01000016">
    <property type="protein sequence ID" value="SOZ35909.1"/>
    <property type="molecule type" value="Genomic_DNA"/>
</dbReference>
<dbReference type="SUPFAM" id="SSF55874">
    <property type="entry name" value="ATPase domain of HSP90 chaperone/DNA topoisomerase II/histidine kinase"/>
    <property type="match status" value="1"/>
</dbReference>
<dbReference type="PROSITE" id="PS50109">
    <property type="entry name" value="HIS_KIN"/>
    <property type="match status" value="1"/>
</dbReference>
<dbReference type="GO" id="GO:0009927">
    <property type="term" value="F:histidine phosphotransfer kinase activity"/>
    <property type="evidence" value="ECO:0007669"/>
    <property type="project" value="TreeGrafter"/>
</dbReference>
<keyword evidence="7" id="KW-0812">Transmembrane</keyword>
<dbReference type="SMART" id="SM00448">
    <property type="entry name" value="REC"/>
    <property type="match status" value="1"/>
</dbReference>
<dbReference type="CDD" id="cd00156">
    <property type="entry name" value="REC"/>
    <property type="match status" value="1"/>
</dbReference>
<comment type="catalytic activity">
    <reaction evidence="1">
        <text>ATP + protein L-histidine = ADP + protein N-phospho-L-histidine.</text>
        <dbReference type="EC" id="2.7.13.3"/>
    </reaction>
</comment>
<evidence type="ECO:0000313" key="11">
    <source>
        <dbReference type="EMBL" id="SPD47876.1"/>
    </source>
</evidence>
<dbReference type="InterPro" id="IPR011006">
    <property type="entry name" value="CheY-like_superfamily"/>
</dbReference>
<dbReference type="SUPFAM" id="SSF47384">
    <property type="entry name" value="Homodimeric domain of signal transducing histidine kinase"/>
    <property type="match status" value="1"/>
</dbReference>
<keyword evidence="7" id="KW-0472">Membrane</keyword>
<feature type="transmembrane region" description="Helical" evidence="7">
    <location>
        <begin position="76"/>
        <end position="96"/>
    </location>
</feature>
<dbReference type="Pfam" id="PF02518">
    <property type="entry name" value="HATPase_c"/>
    <property type="match status" value="1"/>
</dbReference>
<dbReference type="SMART" id="SM00387">
    <property type="entry name" value="HATPase_c"/>
    <property type="match status" value="1"/>
</dbReference>
<dbReference type="Proteomes" id="UP000255168">
    <property type="component" value="Chromosome I"/>
</dbReference>
<dbReference type="Gene3D" id="3.30.565.10">
    <property type="entry name" value="Histidine kinase-like ATPase, C-terminal domain"/>
    <property type="match status" value="1"/>
</dbReference>
<dbReference type="GO" id="GO:0000155">
    <property type="term" value="F:phosphorelay sensor kinase activity"/>
    <property type="evidence" value="ECO:0007669"/>
    <property type="project" value="InterPro"/>
</dbReference>
<name>A0A375HAG2_9BURK</name>
<feature type="domain" description="Histidine kinase" evidence="8">
    <location>
        <begin position="282"/>
        <end position="496"/>
    </location>
</feature>
<dbReference type="EC" id="2.7.13.3" evidence="2"/>
<evidence type="ECO:0000256" key="2">
    <source>
        <dbReference type="ARBA" id="ARBA00012438"/>
    </source>
</evidence>
<dbReference type="PANTHER" id="PTHR43047:SF9">
    <property type="entry name" value="HISTIDINE KINASE"/>
    <property type="match status" value="1"/>
</dbReference>
<feature type="transmembrane region" description="Helical" evidence="7">
    <location>
        <begin position="221"/>
        <end position="239"/>
    </location>
</feature>
<dbReference type="InterPro" id="IPR003594">
    <property type="entry name" value="HATPase_dom"/>
</dbReference>
<accession>A0A375HAG2</accession>
<dbReference type="Pfam" id="PF00512">
    <property type="entry name" value="HisKA"/>
    <property type="match status" value="1"/>
</dbReference>
<organism evidence="11 12">
    <name type="scientific">Cupriavidus neocaledonicus</name>
    <dbReference type="NCBI Taxonomy" id="1040979"/>
    <lineage>
        <taxon>Bacteria</taxon>
        <taxon>Pseudomonadati</taxon>
        <taxon>Pseudomonadota</taxon>
        <taxon>Betaproteobacteria</taxon>
        <taxon>Burkholderiales</taxon>
        <taxon>Burkholderiaceae</taxon>
        <taxon>Cupriavidus</taxon>
    </lineage>
</organism>
<evidence type="ECO:0000256" key="7">
    <source>
        <dbReference type="SAM" id="Phobius"/>
    </source>
</evidence>
<feature type="transmembrane region" description="Helical" evidence="7">
    <location>
        <begin position="102"/>
        <end position="123"/>
    </location>
</feature>
<dbReference type="InterPro" id="IPR001789">
    <property type="entry name" value="Sig_transdc_resp-reg_receiver"/>
</dbReference>
<dbReference type="InterPro" id="IPR005467">
    <property type="entry name" value="His_kinase_dom"/>
</dbReference>
<keyword evidence="5 11" id="KW-0418">Kinase</keyword>
<evidence type="ECO:0000259" key="8">
    <source>
        <dbReference type="PROSITE" id="PS50109"/>
    </source>
</evidence>
<evidence type="ECO:0000313" key="12">
    <source>
        <dbReference type="Proteomes" id="UP000255168"/>
    </source>
</evidence>
<dbReference type="InterPro" id="IPR036890">
    <property type="entry name" value="HATPase_C_sf"/>
</dbReference>
<dbReference type="PANTHER" id="PTHR43047">
    <property type="entry name" value="TWO-COMPONENT HISTIDINE PROTEIN KINASE"/>
    <property type="match status" value="1"/>
</dbReference>
<dbReference type="CDD" id="cd00082">
    <property type="entry name" value="HisKA"/>
    <property type="match status" value="1"/>
</dbReference>
<reference evidence="12 13" key="1">
    <citation type="submission" date="2018-01" db="EMBL/GenBank/DDBJ databases">
        <authorList>
            <person name="Clerissi C."/>
        </authorList>
    </citation>
    <scope>NUCLEOTIDE SEQUENCE [LARGE SCALE GENOMIC DNA]</scope>
    <source>
        <strain evidence="10">Cupriavidus taiwanensis STM 6082</strain>
        <strain evidence="11">Cupriavidus taiwanensis STM 6160</strain>
    </source>
</reference>
<feature type="transmembrane region" description="Helical" evidence="7">
    <location>
        <begin position="170"/>
        <end position="189"/>
    </location>
</feature>